<dbReference type="InterPro" id="IPR050517">
    <property type="entry name" value="DDR_Repair_Kinase"/>
</dbReference>
<evidence type="ECO:0000256" key="1">
    <source>
        <dbReference type="ARBA" id="ARBA00007234"/>
    </source>
</evidence>
<dbReference type="InterPro" id="IPR000403">
    <property type="entry name" value="PI3/4_kinase_cat_dom"/>
</dbReference>
<dbReference type="SUPFAM" id="SSF48371">
    <property type="entry name" value="ARM repeat"/>
    <property type="match status" value="3"/>
</dbReference>
<dbReference type="GO" id="GO:0000124">
    <property type="term" value="C:SAGA complex"/>
    <property type="evidence" value="ECO:0007669"/>
    <property type="project" value="TreeGrafter"/>
</dbReference>
<name>A0A9W8MNB1_9AGAR</name>
<reference evidence="5" key="1">
    <citation type="submission" date="2022-06" db="EMBL/GenBank/DDBJ databases">
        <title>Genome Sequence of Candolleomyces eurysporus.</title>
        <authorList>
            <person name="Buettner E."/>
        </authorList>
    </citation>
    <scope>NUCLEOTIDE SEQUENCE</scope>
    <source>
        <strain evidence="5">VTCC 930004</strain>
    </source>
</reference>
<dbReference type="Pfam" id="PF00454">
    <property type="entry name" value="PI3_PI4_kinase"/>
    <property type="match status" value="1"/>
</dbReference>
<evidence type="ECO:0000313" key="6">
    <source>
        <dbReference type="Proteomes" id="UP001140091"/>
    </source>
</evidence>
<dbReference type="InterPro" id="IPR046805">
    <property type="entry name" value="Tra1_ring"/>
</dbReference>
<dbReference type="CDD" id="cd05163">
    <property type="entry name" value="PIKK_TRRAP"/>
    <property type="match status" value="1"/>
</dbReference>
<protein>
    <recommendedName>
        <fullName evidence="7">Non-specific serine/threonine protein kinase</fullName>
    </recommendedName>
</protein>
<dbReference type="InterPro" id="IPR016024">
    <property type="entry name" value="ARM-type_fold"/>
</dbReference>
<dbReference type="InterPro" id="IPR011990">
    <property type="entry name" value="TPR-like_helical_dom_sf"/>
</dbReference>
<accession>A0A9W8MNB1</accession>
<feature type="compositionally biased region" description="Polar residues" evidence="2">
    <location>
        <begin position="2837"/>
        <end position="2873"/>
    </location>
</feature>
<dbReference type="SUPFAM" id="SSF56112">
    <property type="entry name" value="Protein kinase-like (PK-like)"/>
    <property type="match status" value="1"/>
</dbReference>
<dbReference type="PROSITE" id="PS50290">
    <property type="entry name" value="PI3_4_KINASE_3"/>
    <property type="match status" value="1"/>
</dbReference>
<dbReference type="GO" id="GO:0006281">
    <property type="term" value="P:DNA repair"/>
    <property type="evidence" value="ECO:0007669"/>
    <property type="project" value="TreeGrafter"/>
</dbReference>
<dbReference type="PROSITE" id="PS51189">
    <property type="entry name" value="FAT"/>
    <property type="match status" value="1"/>
</dbReference>
<comment type="similarity">
    <text evidence="1">Belongs to the PI3/PI4-kinase family. TRA1 subfamily.</text>
</comment>
<feature type="domain" description="PI3K/PI4K catalytic" evidence="3">
    <location>
        <begin position="3061"/>
        <end position="3391"/>
    </location>
</feature>
<dbReference type="InterPro" id="IPR011009">
    <property type="entry name" value="Kinase-like_dom_sf"/>
</dbReference>
<dbReference type="GO" id="GO:0004672">
    <property type="term" value="F:protein kinase activity"/>
    <property type="evidence" value="ECO:0007669"/>
    <property type="project" value="UniProtKB-ARBA"/>
</dbReference>
<dbReference type="InterPro" id="IPR046807">
    <property type="entry name" value="Tra1_central"/>
</dbReference>
<evidence type="ECO:0000313" key="5">
    <source>
        <dbReference type="EMBL" id="KAJ2936936.1"/>
    </source>
</evidence>
<comment type="caution">
    <text evidence="5">The sequence shown here is derived from an EMBL/GenBank/DDBJ whole genome shotgun (WGS) entry which is preliminary data.</text>
</comment>
<dbReference type="SMART" id="SM00146">
    <property type="entry name" value="PI3Kc"/>
    <property type="match status" value="1"/>
</dbReference>
<sequence>MLTVIRLDNEENGATACKTLVDLARNHRVVTEQGMTEFMTSFQELFGNMKGLAEEYLSESSAPIDSNVILPSLRSFKVLGEMAMVLVVMSQVQRPLVGPSIQASTASALDFIALEAPAQLKMKNDYEAMGNLWAGMAETIKNSTLYNDLTQAQMRMLSYLAYVMRYAPESYGNYGETLVLRSLRILQDCPTNNISVRREIIVVFRHLLATPHRRVLVTQTDKLLDERVLLGTGLATRETLRPVVHSAVADLFHNIKGDLGFEQLAHIVHVYSSFLFNSSLGLNLHILFAKVLFGLTETIVAKDTSQQAAKLIRSMFETCLERLEGLCAIQPEVNSALEKSRAGTQDSAIDTFFIEKSRPVGGALYALEKPEDVMLECRQLYRALVHGFRVTLVAMKRCDAPVPDGTLAFRLFEGCIRCMSLYDLDPRLNEQNDIVDWFGHALLELNPNVFQEVWTHKIEFFFENAQRRPILLNVCQFLFGREPTTAGLLSIVLKFLIERLPQLGECDEHTGLATIRLYKMAFHAVSLFPPLNEPILASHLAKLLMDCFPLAAKASKPAHYFHLLRALFRAIGVGGGRFELLYNAVLPLLPEMLESLNRQLLASSGSTRDMIVDLCLTVPLRLTHLLPHLSYLMQPLALALRGTPELASQGLRTLELCIDNLTPDFLDPTLSIVLRELMEALFSHLKPAPQSHNLAHTTIRILGKLGGRNRRLLFKEPALTYHHHSTPAKMAISFNGKSEAIALGPVADLAVRSLPKLGAVDQLHAYRYLENCVSLMLHEGLKGKNVEDFFVHALEGLFDCIHLPAVQSEAEGYIKKVASALFESEIRRNQSRPSGIRLTQSNLLAGILDSIPHALAREQPAQIEKAKTFVASLIEDLVQMRSQPNITVQDILPILHHLANRFTSLCLDDSWTRKNAGCNGVRLMVSTPVLGQKWIADREIDLVRTLIHVLKDLPNDLPRNIESVVDILVDVITISYTHLEVNNDNALGRTRLSHIAGLFFPELQSPSAIVREASQKCISLLVEQSGRPAMELLLPHRDRMLTGIYTKPLRALPFLKQIGMIEAVRFCLKLDPPLVDLNDELLRLLHETLALADADDTQLLGPRHLRQSMLEVIKLRVACIQLLTAALPLTDFFSRQPQTRQRVTGVYFKSLYSPSAEVKDVAHEGLRLVLGHQSRLPKELLQTGLRPILMNLADPKRLSISGLEGLARLLELLTNYFKVEIGHKLLDHFRIVADPQTLQMSPKVPFSENEGIPKLVRLAHIFHLLPPSANIFLESLVNAIVQTETQLHFSTQNPFSEPLAKYLDRYPTEGVDFLFRNLKLPRTVRTFRNILQAKLAPNLQRELASRAQLLGSRLAFGSDTYQLKSALQLVDDLADIDPTFLAQNEYIVEQLVALWNAMAGPHTDVDVAEMTHWHSMIQRVFIQVLQRSPRIDLLFELVSIYSRNLELDTVATTKFLYQHVALSEDLFFRRNVLLRFITWFNDPQYTWQHKCYFIRYVVSPTLLVQASRSLQADRLIDSDFIAQLHRLIWAHLTTKTTDSQGMEDLLRIEFLHLTTILVQHYPDLLEDVKKDIAKYIWFHISNFDDIIVKQMAYLLAAQFFSTFPNPPKFILRAWTGLLQLPQLEGRSPLRHEAMAILASCFPTDTDENGYLLWAKETRRVLQDDGPIQMLPIYHLIVKQPDLFFPVRSLFISHITNSLQKLGLSATSSAESRLLSIEVLTTIFKWEQRAIEESKGRADDSDLPRHLKWRTPLALRETMVSYLMRLATLHHDPPVKQALVPRALGLLQLIVAPSGWPDITVGLRFFSRSLEQNDFSTEALVTQAVSAAKVLQVVASEQPDSWYTANASVLQKLVIKGILYEDSNLQDALHPIFDKLLSLFPLPESVPPGDSEQAEFHRTVWEIFNENNMTSSRPNVRGVLLIVKSIVRTTPERMSNNPPQGTSSNSEKFIKLFSELVKDHIRSAPGTAAHESNLRLLMMFLDICRDYTGALGENRRWLLTALVALIDKTKSATLCKHLLDMAKIWVLNKQAAYPNPKEKASLMQKLVNFESRGEVLFTPYLEVVYEIYTDPSFRRSELTSRLEHSFLIGCRAKDSSLRERFVDLLDVSVSRSLFNRITYILAVQNWEVLADQNWVYLALHLLLGAADVQLPSNQERRVGSNPLQVINRPDTRDIILPLQRLLFLDPQTAHDVWVSVFPAVWASLSRREQSDVTNHMINLLSKEYHIKQASIRPNVIQTLLAGIHACSPPMTLPPHLVKYLAKTFGCWHIALEILDTTLDSMKDDEPTVRDYVYDSLAEIYAELAEEDMFYGLWRRRCLLPDTNVALAFEQVGMWEQASTVYEAAQNKVRAGTLPFNELEYCLWEDHWVLAAEKLQHWDILYEFSKSEGNQELMLESAWRTRDWSVEKEVLEEQINGLPEVATPRRRVFEAFIALLKAPGAVDKNVDFTKYLEDAMQLSLRKWVGLPQHFSVAHIPLLQHFQQFVELQEAVQIFGSLAQTNAQNLEKKSAELKMVLQAWRERLPNIYDDINIWSDLVAWRQNVFNAINLSYMPLIGGPNQPGGSGGANSNTYGYRGYHETAWIINRFAHVARKHGLLDVCQTFLNKIYTLPNIEISEAFLKLREQAKCHYQKPTDLSVGLDVINNTNLMFFTNAQKAEFHTLKGMFFAKLGRNEDANYAFGQAPQLDLSQAKAWAEWGKYHDRTFKENPGDFPSAHHAVSCYLQAAGLYKCAKSRPLLARVLWLLSIEDGAGQVSRAFDSYQGDAAFWYWITLVPHLIMSLSHRESKHARYVLQSLAKHFPQAIFYQLRTSREEMHLLKRAMTARAAQAALVEARRTNPDASTDVTMADGTATNVGASGEASTQASNTSGPSAATQPPAPAVELPPGFPRGAYEHVEEIMQVLKTAFPLLILSLETMVDQIQHKFKLSPEEEVYRNVCMLMQDATQNFVIRVNAQDDDGQLNPQTVMMLQRMAANMPLFVRKEFEDEFIASKPTHTQYMQRLQTWRDRFEKLIDSRPRLQPLALLSHYLTEFQYSKVDEIEVPGQYTEEKDSNQSFVRIQKYASKFETCRSNGSCWKRFTLYGNDHSRTSFIVQLPCHRQSRREERVIQILRTFNGALNRKKESRRRNLNFHLPAIVSCSPSVRLFQTDSSYVSFGDIYDLHCEEAGISKEEPILYSGEKVKQVLRGFREFPSRQLTKTEYITLKKEIFEEINVKMVPDSVITNYMVRTMDGPIELWRMRKQFTHQLAACGFMTFVLSISSRNPSRFQISRSTGLIAMTELLPGISSQLPIFATGDVVPFRFTPNMQHFVGTNFMDGILAPSIMAIGQSLSEPEFDLEYHLCLFSRDEVSAWMSMRGKPWNVDGVFRQSVTANIESIVKKAEGLGCKSERESAMQSSVTPNTAVLQSVTSLITAATNPMQLAKMGELYHPWF</sequence>
<dbReference type="InterPro" id="IPR014009">
    <property type="entry name" value="PIK_FAT"/>
</dbReference>
<dbReference type="InterPro" id="IPR003151">
    <property type="entry name" value="PIK-rel_kinase_FAT"/>
</dbReference>
<dbReference type="EMBL" id="JANBPK010000009">
    <property type="protein sequence ID" value="KAJ2936936.1"/>
    <property type="molecule type" value="Genomic_DNA"/>
</dbReference>
<evidence type="ECO:0000256" key="2">
    <source>
        <dbReference type="SAM" id="MobiDB-lite"/>
    </source>
</evidence>
<dbReference type="PANTHER" id="PTHR11139">
    <property type="entry name" value="ATAXIA TELANGIECTASIA MUTATED ATM -RELATED"/>
    <property type="match status" value="1"/>
</dbReference>
<proteinExistence type="inferred from homology"/>
<dbReference type="GO" id="GO:0005634">
    <property type="term" value="C:nucleus"/>
    <property type="evidence" value="ECO:0007669"/>
    <property type="project" value="TreeGrafter"/>
</dbReference>
<dbReference type="Pfam" id="PF20175">
    <property type="entry name" value="Tra1_central"/>
    <property type="match status" value="1"/>
</dbReference>
<dbReference type="GO" id="GO:0035267">
    <property type="term" value="C:NuA4 histone acetyltransferase complex"/>
    <property type="evidence" value="ECO:0007669"/>
    <property type="project" value="TreeGrafter"/>
</dbReference>
<dbReference type="SUPFAM" id="SSF48452">
    <property type="entry name" value="TPR-like"/>
    <property type="match status" value="1"/>
</dbReference>
<dbReference type="Pfam" id="PF02259">
    <property type="entry name" value="FAT"/>
    <property type="match status" value="1"/>
</dbReference>
<dbReference type="GO" id="GO:0006355">
    <property type="term" value="P:regulation of DNA-templated transcription"/>
    <property type="evidence" value="ECO:0007669"/>
    <property type="project" value="TreeGrafter"/>
</dbReference>
<keyword evidence="6" id="KW-1185">Reference proteome</keyword>
<dbReference type="Proteomes" id="UP001140091">
    <property type="component" value="Unassembled WGS sequence"/>
</dbReference>
<dbReference type="Pfam" id="PF20206">
    <property type="entry name" value="Tra1_ring"/>
    <property type="match status" value="1"/>
</dbReference>
<evidence type="ECO:0000259" key="3">
    <source>
        <dbReference type="PROSITE" id="PS50290"/>
    </source>
</evidence>
<dbReference type="OrthoDB" id="5570127at2759"/>
<organism evidence="5 6">
    <name type="scientific">Candolleomyces eurysporus</name>
    <dbReference type="NCBI Taxonomy" id="2828524"/>
    <lineage>
        <taxon>Eukaryota</taxon>
        <taxon>Fungi</taxon>
        <taxon>Dikarya</taxon>
        <taxon>Basidiomycota</taxon>
        <taxon>Agaricomycotina</taxon>
        <taxon>Agaricomycetes</taxon>
        <taxon>Agaricomycetidae</taxon>
        <taxon>Agaricales</taxon>
        <taxon>Agaricineae</taxon>
        <taxon>Psathyrellaceae</taxon>
        <taxon>Candolleomyces</taxon>
    </lineage>
</organism>
<feature type="region of interest" description="Disordered" evidence="2">
    <location>
        <begin position="2833"/>
        <end position="2884"/>
    </location>
</feature>
<feature type="domain" description="FAT" evidence="4">
    <location>
        <begin position="2255"/>
        <end position="2812"/>
    </location>
</feature>
<dbReference type="PANTHER" id="PTHR11139:SF1">
    <property type="entry name" value="TRANSFORMATION_TRANSCRIPTION DOMAIN-ASSOCIATED PROTEIN"/>
    <property type="match status" value="1"/>
</dbReference>
<feature type="non-terminal residue" evidence="5">
    <location>
        <position position="3430"/>
    </location>
</feature>
<gene>
    <name evidence="5" type="ORF">H1R20_g171</name>
</gene>
<evidence type="ECO:0000259" key="4">
    <source>
        <dbReference type="PROSITE" id="PS51189"/>
    </source>
</evidence>
<evidence type="ECO:0008006" key="7">
    <source>
        <dbReference type="Google" id="ProtNLM"/>
    </source>
</evidence>